<dbReference type="PANTHER" id="PTHR46696">
    <property type="entry name" value="P450, PUTATIVE (EUROFUNG)-RELATED"/>
    <property type="match status" value="1"/>
</dbReference>
<reference evidence="2" key="1">
    <citation type="submission" date="2022-01" db="EMBL/GenBank/DDBJ databases">
        <title>Antribacter sp. nov., isolated from Guizhou of China.</title>
        <authorList>
            <person name="Chengliang C."/>
            <person name="Ya Z."/>
        </authorList>
    </citation>
    <scope>NUCLEOTIDE SEQUENCE</scope>
    <source>
        <strain evidence="2">KLBMP 9083</strain>
    </source>
</reference>
<name>A0AA41U856_9MICO</name>
<dbReference type="GO" id="GO:0016705">
    <property type="term" value="F:oxidoreductase activity, acting on paired donors, with incorporation or reduction of molecular oxygen"/>
    <property type="evidence" value="ECO:0007669"/>
    <property type="project" value="InterPro"/>
</dbReference>
<dbReference type="AlphaFoldDB" id="A0AA41U856"/>
<keyword evidence="3" id="KW-1185">Reference proteome</keyword>
<sequence>MATTFRERLEDIPDRVLLAETTGVAEPHALLEELRQQWGPLAPVDLEPGVPGWLVLGHREVGAVLRNELVYSRSSRAWRYVAERRLAPDSGLLALLAPRENAYYLDGSQQRRLRAALDDAFTGLDEARLARTIAVTADAVLDKLVARGEADLVREYAVPVTVLVLGEMLGLSLTDSLRMHDLAEAKHRSLADARTASDEQLVLLMEHVAAHRAEPRDDLTTAFLDHPNHVDDFEVQAAVALVFDIAHDAEIAWISSTLHLILEDPLFAARVHGGRLGLEEALEESARVRPPFVNVLPRFVLQDTELGGRHVARGDAVVPSLMGAGTDQAALGTGDLWLEAGNRFQLTWGAGGHTCPAHRAGSLIGRIAVEAVLHRMPGMALAVPAQDVRLTPSPWARYPTSLPVRLAVPDDF</sequence>
<dbReference type="GO" id="GO:0020037">
    <property type="term" value="F:heme binding"/>
    <property type="evidence" value="ECO:0007669"/>
    <property type="project" value="InterPro"/>
</dbReference>
<dbReference type="PANTHER" id="PTHR46696:SF1">
    <property type="entry name" value="CYTOCHROME P450 YJIB-RELATED"/>
    <property type="match status" value="1"/>
</dbReference>
<comment type="similarity">
    <text evidence="1">Belongs to the cytochrome P450 family.</text>
</comment>
<dbReference type="EMBL" id="JAKGSG010000041">
    <property type="protein sequence ID" value="MCF4122296.1"/>
    <property type="molecule type" value="Genomic_DNA"/>
</dbReference>
<dbReference type="GO" id="GO:0005506">
    <property type="term" value="F:iron ion binding"/>
    <property type="evidence" value="ECO:0007669"/>
    <property type="project" value="InterPro"/>
</dbReference>
<evidence type="ECO:0000313" key="2">
    <source>
        <dbReference type="EMBL" id="MCF4122296.1"/>
    </source>
</evidence>
<gene>
    <name evidence="2" type="ORF">L1785_15055</name>
</gene>
<dbReference type="SUPFAM" id="SSF48264">
    <property type="entry name" value="Cytochrome P450"/>
    <property type="match status" value="1"/>
</dbReference>
<dbReference type="Proteomes" id="UP001165405">
    <property type="component" value="Unassembled WGS sequence"/>
</dbReference>
<dbReference type="InterPro" id="IPR002397">
    <property type="entry name" value="Cyt_P450_B"/>
</dbReference>
<proteinExistence type="inferred from homology"/>
<evidence type="ECO:0000313" key="3">
    <source>
        <dbReference type="Proteomes" id="UP001165405"/>
    </source>
</evidence>
<evidence type="ECO:0000256" key="1">
    <source>
        <dbReference type="ARBA" id="ARBA00010617"/>
    </source>
</evidence>
<organism evidence="2 3">
    <name type="scientific">Antribacter soli</name>
    <dbReference type="NCBI Taxonomy" id="2910976"/>
    <lineage>
        <taxon>Bacteria</taxon>
        <taxon>Bacillati</taxon>
        <taxon>Actinomycetota</taxon>
        <taxon>Actinomycetes</taxon>
        <taxon>Micrococcales</taxon>
        <taxon>Promicromonosporaceae</taxon>
        <taxon>Antribacter</taxon>
    </lineage>
</organism>
<dbReference type="InterPro" id="IPR036396">
    <property type="entry name" value="Cyt_P450_sf"/>
</dbReference>
<dbReference type="Gene3D" id="1.10.630.10">
    <property type="entry name" value="Cytochrome P450"/>
    <property type="match status" value="1"/>
</dbReference>
<dbReference type="RefSeq" id="WP_236090092.1">
    <property type="nucleotide sequence ID" value="NZ_JAKGSG010000041.1"/>
</dbReference>
<dbReference type="GO" id="GO:0004497">
    <property type="term" value="F:monooxygenase activity"/>
    <property type="evidence" value="ECO:0007669"/>
    <property type="project" value="InterPro"/>
</dbReference>
<protein>
    <submittedName>
        <fullName evidence="2">Cytochrome P450</fullName>
    </submittedName>
</protein>
<dbReference type="PRINTS" id="PR00359">
    <property type="entry name" value="BP450"/>
</dbReference>
<comment type="caution">
    <text evidence="2">The sequence shown here is derived from an EMBL/GenBank/DDBJ whole genome shotgun (WGS) entry which is preliminary data.</text>
</comment>
<accession>A0AA41U856</accession>